<dbReference type="PROSITE" id="PS51257">
    <property type="entry name" value="PROKAR_LIPOPROTEIN"/>
    <property type="match status" value="1"/>
</dbReference>
<sequence>MKKFLIVCSIIFLVACQQQDSREHSDENKTEKFEAGSYTMLGIEEKVGLIYAPFIAGENQKYMWHFWGEEEELEGEFIVKGKHVDSGETVEVFKAQSLTGPHNGADASIPSLMSLPESGEWRLNTSIGGEHFGTITVEVKE</sequence>
<gene>
    <name evidence="1" type="ORF">SAMN04487936_101488</name>
</gene>
<dbReference type="Proteomes" id="UP000183557">
    <property type="component" value="Unassembled WGS sequence"/>
</dbReference>
<dbReference type="RefSeq" id="WP_075034932.1">
    <property type="nucleotide sequence ID" value="NZ_FOSB01000001.1"/>
</dbReference>
<evidence type="ECO:0008006" key="3">
    <source>
        <dbReference type="Google" id="ProtNLM"/>
    </source>
</evidence>
<proteinExistence type="predicted"/>
<evidence type="ECO:0000313" key="1">
    <source>
        <dbReference type="EMBL" id="SFJ26832.1"/>
    </source>
</evidence>
<dbReference type="EMBL" id="FOSB01000001">
    <property type="protein sequence ID" value="SFJ26832.1"/>
    <property type="molecule type" value="Genomic_DNA"/>
</dbReference>
<dbReference type="AlphaFoldDB" id="A0A1I3PZP9"/>
<name>A0A1I3PZP9_HALDA</name>
<protein>
    <recommendedName>
        <fullName evidence="3">DUF4871 domain-containing protein</fullName>
    </recommendedName>
</protein>
<organism evidence="1 2">
    <name type="scientific">Halobacillus dabanensis</name>
    <dbReference type="NCBI Taxonomy" id="240302"/>
    <lineage>
        <taxon>Bacteria</taxon>
        <taxon>Bacillati</taxon>
        <taxon>Bacillota</taxon>
        <taxon>Bacilli</taxon>
        <taxon>Bacillales</taxon>
        <taxon>Bacillaceae</taxon>
        <taxon>Halobacillus</taxon>
    </lineage>
</organism>
<accession>A0A1I3PZP9</accession>
<dbReference type="InterPro" id="IPR032366">
    <property type="entry name" value="DUF4871"/>
</dbReference>
<evidence type="ECO:0000313" key="2">
    <source>
        <dbReference type="Proteomes" id="UP000183557"/>
    </source>
</evidence>
<reference evidence="2" key="1">
    <citation type="submission" date="2016-10" db="EMBL/GenBank/DDBJ databases">
        <authorList>
            <person name="Varghese N."/>
            <person name="Submissions S."/>
        </authorList>
    </citation>
    <scope>NUCLEOTIDE SEQUENCE [LARGE SCALE GENOMIC DNA]</scope>
    <source>
        <strain evidence="2">CGMCC 1.3704</strain>
    </source>
</reference>
<dbReference type="Gene3D" id="2.60.40.3830">
    <property type="match status" value="1"/>
</dbReference>
<keyword evidence="2" id="KW-1185">Reference proteome</keyword>
<dbReference type="Pfam" id="PF16167">
    <property type="entry name" value="DUF4871"/>
    <property type="match status" value="1"/>
</dbReference>